<dbReference type="InterPro" id="IPR017946">
    <property type="entry name" value="PLC-like_Pdiesterase_TIM-brl"/>
</dbReference>
<comment type="caution">
    <text evidence="2">The sequence shown here is derived from an EMBL/GenBank/DDBJ whole genome shotgun (WGS) entry which is preliminary data.</text>
</comment>
<accession>A0A0Q3WWF6</accession>
<proteinExistence type="predicted"/>
<evidence type="ECO:0000313" key="2">
    <source>
        <dbReference type="EMBL" id="KQL53596.1"/>
    </source>
</evidence>
<dbReference type="PROSITE" id="PS51704">
    <property type="entry name" value="GP_PDE"/>
    <property type="match status" value="1"/>
</dbReference>
<dbReference type="GO" id="GO:0006629">
    <property type="term" value="P:lipid metabolic process"/>
    <property type="evidence" value="ECO:0007669"/>
    <property type="project" value="InterPro"/>
</dbReference>
<evidence type="ECO:0000259" key="1">
    <source>
        <dbReference type="PROSITE" id="PS51704"/>
    </source>
</evidence>
<dbReference type="OrthoDB" id="384721at2"/>
<dbReference type="InterPro" id="IPR030395">
    <property type="entry name" value="GP_PDE_dom"/>
</dbReference>
<dbReference type="SUPFAM" id="SSF51695">
    <property type="entry name" value="PLC-like phosphodiesterases"/>
    <property type="match status" value="1"/>
</dbReference>
<evidence type="ECO:0000313" key="3">
    <source>
        <dbReference type="Proteomes" id="UP000051888"/>
    </source>
</evidence>
<name>A0A0Q3WWF6_9BACI</name>
<dbReference type="CDD" id="cd08563">
    <property type="entry name" value="GDPD_TtGDE_like"/>
    <property type="match status" value="1"/>
</dbReference>
<dbReference type="PATRIC" id="fig|157838.3.peg.1944"/>
<organism evidence="2 3">
    <name type="scientific">Heyndrickxia shackletonii</name>
    <dbReference type="NCBI Taxonomy" id="157838"/>
    <lineage>
        <taxon>Bacteria</taxon>
        <taxon>Bacillati</taxon>
        <taxon>Bacillota</taxon>
        <taxon>Bacilli</taxon>
        <taxon>Bacillales</taxon>
        <taxon>Bacillaceae</taxon>
        <taxon>Heyndrickxia</taxon>
    </lineage>
</organism>
<dbReference type="EMBL" id="LJJC01000004">
    <property type="protein sequence ID" value="KQL53596.1"/>
    <property type="molecule type" value="Genomic_DNA"/>
</dbReference>
<protein>
    <recommendedName>
        <fullName evidence="1">GP-PDE domain-containing protein</fullName>
    </recommendedName>
</protein>
<dbReference type="RefSeq" id="WP_055739330.1">
    <property type="nucleotide sequence ID" value="NZ_JAAIWL010000070.1"/>
</dbReference>
<feature type="domain" description="GP-PDE" evidence="1">
    <location>
        <begin position="2"/>
        <end position="241"/>
    </location>
</feature>
<dbReference type="PANTHER" id="PTHR46211">
    <property type="entry name" value="GLYCEROPHOSPHORYL DIESTER PHOSPHODIESTERASE"/>
    <property type="match status" value="1"/>
</dbReference>
<dbReference type="GO" id="GO:0008081">
    <property type="term" value="F:phosphoric diester hydrolase activity"/>
    <property type="evidence" value="ECO:0007669"/>
    <property type="project" value="InterPro"/>
</dbReference>
<dbReference type="Pfam" id="PF03009">
    <property type="entry name" value="GDPD"/>
    <property type="match status" value="1"/>
</dbReference>
<dbReference type="Proteomes" id="UP000051888">
    <property type="component" value="Unassembled WGS sequence"/>
</dbReference>
<sequence length="246" mass="28173">MTLIFAHRGAAGTYPENTMDAFIAAEKSNADGIELDVQLSKDGEIVVIHDETVNRTTNGKGFVKDYLLKDLQKLNASYQSKSLKTLFKAPHIPSLREVFEWMKTNNLLCNIELKTGKIEYPLIEEKVIQLIREYHYEERIIISSFNHYSIIHCYRLAPEVEIAPLYSDGLFMPWIYASSIHAKAIHPNYKIAPDDIITSAMEYGIQVRPYTVNKEKDINRLLKLSCSAIITDFPEEAIQLRNAYTK</sequence>
<dbReference type="STRING" id="157838.AN964_08870"/>
<dbReference type="AlphaFoldDB" id="A0A0Q3WWF6"/>
<dbReference type="Gene3D" id="3.20.20.190">
    <property type="entry name" value="Phosphatidylinositol (PI) phosphodiesterase"/>
    <property type="match status" value="1"/>
</dbReference>
<reference evidence="2 3" key="1">
    <citation type="submission" date="2015-09" db="EMBL/GenBank/DDBJ databases">
        <title>Genome sequencing project for genomic taxonomy and phylogenomics of Bacillus-like bacteria.</title>
        <authorList>
            <person name="Liu B."/>
            <person name="Wang J."/>
            <person name="Zhu Y."/>
            <person name="Liu G."/>
            <person name="Chen Q."/>
            <person name="Chen Z."/>
            <person name="Lan J."/>
            <person name="Che J."/>
            <person name="Ge C."/>
            <person name="Shi H."/>
            <person name="Pan Z."/>
            <person name="Liu X."/>
        </authorList>
    </citation>
    <scope>NUCLEOTIDE SEQUENCE [LARGE SCALE GENOMIC DNA]</scope>
    <source>
        <strain evidence="2 3">LMG 18435</strain>
    </source>
</reference>
<keyword evidence="3" id="KW-1185">Reference proteome</keyword>
<gene>
    <name evidence="2" type="ORF">AN964_08870</name>
</gene>
<dbReference type="PANTHER" id="PTHR46211:SF1">
    <property type="entry name" value="GLYCEROPHOSPHODIESTER PHOSPHODIESTERASE, CYTOPLASMIC"/>
    <property type="match status" value="1"/>
</dbReference>